<comment type="caution">
    <text evidence="2">The sequence shown here is derived from an EMBL/GenBank/DDBJ whole genome shotgun (WGS) entry which is preliminary data.</text>
</comment>
<reference evidence="2 3" key="1">
    <citation type="submission" date="2019-07" db="EMBL/GenBank/DDBJ databases">
        <title>Whole genome shotgun sequence of Reyranella soli NBRC 108950.</title>
        <authorList>
            <person name="Hosoyama A."/>
            <person name="Uohara A."/>
            <person name="Ohji S."/>
            <person name="Ichikawa N."/>
        </authorList>
    </citation>
    <scope>NUCLEOTIDE SEQUENCE [LARGE SCALE GENOMIC DNA]</scope>
    <source>
        <strain evidence="2 3">NBRC 108950</strain>
    </source>
</reference>
<dbReference type="RefSeq" id="WP_147149265.1">
    <property type="nucleotide sequence ID" value="NZ_BKAJ01000034.1"/>
</dbReference>
<protein>
    <recommendedName>
        <fullName evidence="4">DUF4864 domain-containing protein</fullName>
    </recommendedName>
</protein>
<keyword evidence="3" id="KW-1185">Reference proteome</keyword>
<organism evidence="2 3">
    <name type="scientific">Reyranella soli</name>
    <dbReference type="NCBI Taxonomy" id="1230389"/>
    <lineage>
        <taxon>Bacteria</taxon>
        <taxon>Pseudomonadati</taxon>
        <taxon>Pseudomonadota</taxon>
        <taxon>Alphaproteobacteria</taxon>
        <taxon>Hyphomicrobiales</taxon>
        <taxon>Reyranellaceae</taxon>
        <taxon>Reyranella</taxon>
    </lineage>
</organism>
<evidence type="ECO:0008006" key="4">
    <source>
        <dbReference type="Google" id="ProtNLM"/>
    </source>
</evidence>
<dbReference type="EMBL" id="BKAJ01000034">
    <property type="protein sequence ID" value="GEP55164.1"/>
    <property type="molecule type" value="Genomic_DNA"/>
</dbReference>
<dbReference type="Proteomes" id="UP000321058">
    <property type="component" value="Unassembled WGS sequence"/>
</dbReference>
<dbReference type="OrthoDB" id="7743892at2"/>
<accession>A0A512N855</accession>
<name>A0A512N855_9HYPH</name>
<evidence type="ECO:0000313" key="3">
    <source>
        <dbReference type="Proteomes" id="UP000321058"/>
    </source>
</evidence>
<evidence type="ECO:0000313" key="2">
    <source>
        <dbReference type="EMBL" id="GEP55164.1"/>
    </source>
</evidence>
<evidence type="ECO:0000256" key="1">
    <source>
        <dbReference type="SAM" id="SignalP"/>
    </source>
</evidence>
<feature type="chain" id="PRO_5022016013" description="DUF4864 domain-containing protein" evidence="1">
    <location>
        <begin position="23"/>
        <end position="147"/>
    </location>
</feature>
<gene>
    <name evidence="2" type="ORF">RSO01_23300</name>
</gene>
<keyword evidence="1" id="KW-0732">Signal</keyword>
<dbReference type="AlphaFoldDB" id="A0A512N855"/>
<proteinExistence type="predicted"/>
<sequence length="147" mass="16538">MTTIVRMLAVMALMLAASLAQAQNKVPTERALEALVKTTLLTFNDANVTGNYEVFHAKLSKPFREQFSVERLARRFQEFSKKHVDFDIIAALKPSYDPAPKVDDDGKLLVKGHFPTEPKQVYFDLEFIPSDGEWKLIGINVKIGDPS</sequence>
<feature type="signal peptide" evidence="1">
    <location>
        <begin position="1"/>
        <end position="22"/>
    </location>
</feature>